<keyword evidence="4" id="KW-1185">Reference proteome</keyword>
<dbReference type="Proteomes" id="UP001500368">
    <property type="component" value="Unassembled WGS sequence"/>
</dbReference>
<feature type="compositionally biased region" description="Low complexity" evidence="1">
    <location>
        <begin position="170"/>
        <end position="180"/>
    </location>
</feature>
<sequence length="437" mass="46468">MFCAYAFNISLIMFRTGSMEPTIPASSVAAVQEIEASQVEVGDVLTVDRPGQLPVTHRVTSVSAGSTAHERVITMQGDANEAEDPAPYVITEARQVLFSVPGAANAVSQMSNPYVLGGVTLGASVLVMWAFWPKGTGRSPVRAARTRSRSVAASEAPGSEEKDARRGDARAQAAPVSAPAGDTRRARRMRRESAPTMILMITLGAGSIILATPDRAAAQPDEELLTEVVTSRYFTLTSTYRPDQRVNMTPGSTAVWDLAVDAETPTPGSVSAGIAIYGDFPLVVSVQRCSSEWAYMPRDAQPAAWSCSEAPGTVLDDSIIASDGTVEWFYEFSSEEEVWLRVMTTLPDGVPVPPEAESLVRVYIEGAALEDGLVVDNGLGVTGTPSDGSDQGLRDPDGELAQSGFGLLWLATVALGTVAVGNLLRAREKKSMARHEY</sequence>
<feature type="compositionally biased region" description="Low complexity" evidence="1">
    <location>
        <begin position="138"/>
        <end position="156"/>
    </location>
</feature>
<keyword evidence="2" id="KW-0812">Transmembrane</keyword>
<keyword evidence="2" id="KW-1133">Transmembrane helix</keyword>
<keyword evidence="2" id="KW-0472">Membrane</keyword>
<evidence type="ECO:0000256" key="1">
    <source>
        <dbReference type="SAM" id="MobiDB-lite"/>
    </source>
</evidence>
<protein>
    <recommendedName>
        <fullName evidence="5">Signal peptidase I</fullName>
    </recommendedName>
</protein>
<feature type="region of interest" description="Disordered" evidence="1">
    <location>
        <begin position="137"/>
        <end position="191"/>
    </location>
</feature>
<feature type="compositionally biased region" description="Basic and acidic residues" evidence="1">
    <location>
        <begin position="159"/>
        <end position="169"/>
    </location>
</feature>
<accession>A0ABP9FXV2</accession>
<dbReference type="CDD" id="cd06530">
    <property type="entry name" value="S26_SPase_I"/>
    <property type="match status" value="1"/>
</dbReference>
<gene>
    <name evidence="3" type="ORF">GCM10025790_15290</name>
</gene>
<evidence type="ECO:0008006" key="5">
    <source>
        <dbReference type="Google" id="ProtNLM"/>
    </source>
</evidence>
<evidence type="ECO:0000256" key="2">
    <source>
        <dbReference type="SAM" id="Phobius"/>
    </source>
</evidence>
<dbReference type="InterPro" id="IPR019533">
    <property type="entry name" value="Peptidase_S26"/>
</dbReference>
<evidence type="ECO:0000313" key="3">
    <source>
        <dbReference type="EMBL" id="GAA4920204.1"/>
    </source>
</evidence>
<organism evidence="3 4">
    <name type="scientific">Nesterenkonia rhizosphaerae</name>
    <dbReference type="NCBI Taxonomy" id="1348272"/>
    <lineage>
        <taxon>Bacteria</taxon>
        <taxon>Bacillati</taxon>
        <taxon>Actinomycetota</taxon>
        <taxon>Actinomycetes</taxon>
        <taxon>Micrococcales</taxon>
        <taxon>Micrococcaceae</taxon>
        <taxon>Nesterenkonia</taxon>
    </lineage>
</organism>
<name>A0ABP9FXV2_9MICC</name>
<dbReference type="EMBL" id="BAABLW010000007">
    <property type="protein sequence ID" value="GAA4920204.1"/>
    <property type="molecule type" value="Genomic_DNA"/>
</dbReference>
<reference evidence="4" key="1">
    <citation type="journal article" date="2019" name="Int. J. Syst. Evol. Microbiol.">
        <title>The Global Catalogue of Microorganisms (GCM) 10K type strain sequencing project: providing services to taxonomists for standard genome sequencing and annotation.</title>
        <authorList>
            <consortium name="The Broad Institute Genomics Platform"/>
            <consortium name="The Broad Institute Genome Sequencing Center for Infectious Disease"/>
            <person name="Wu L."/>
            <person name="Ma J."/>
        </authorList>
    </citation>
    <scope>NUCLEOTIDE SEQUENCE [LARGE SCALE GENOMIC DNA]</scope>
    <source>
        <strain evidence="4">JCM 19129</strain>
    </source>
</reference>
<comment type="caution">
    <text evidence="3">The sequence shown here is derived from an EMBL/GenBank/DDBJ whole genome shotgun (WGS) entry which is preliminary data.</text>
</comment>
<evidence type="ECO:0000313" key="4">
    <source>
        <dbReference type="Proteomes" id="UP001500368"/>
    </source>
</evidence>
<proteinExistence type="predicted"/>
<feature type="transmembrane region" description="Helical" evidence="2">
    <location>
        <begin position="404"/>
        <end position="424"/>
    </location>
</feature>